<dbReference type="InterPro" id="IPR014031">
    <property type="entry name" value="Ketoacyl_synth_C"/>
</dbReference>
<feature type="region of interest" description="Disordered" evidence="9">
    <location>
        <begin position="1346"/>
        <end position="1371"/>
    </location>
</feature>
<dbReference type="SMART" id="SM00825">
    <property type="entry name" value="PKS_KS"/>
    <property type="match status" value="1"/>
</dbReference>
<feature type="region of interest" description="Disordered" evidence="9">
    <location>
        <begin position="1199"/>
        <end position="1224"/>
    </location>
</feature>
<dbReference type="Gene3D" id="3.40.47.10">
    <property type="match status" value="2"/>
</dbReference>
<comment type="similarity">
    <text evidence="2">Belongs to the thioester dehydratase family. FabA subfamily.</text>
</comment>
<dbReference type="PANTHER" id="PTHR43074:SF1">
    <property type="entry name" value="BETA-KETOACYL SYNTHASE FAMILY PROTEIN-RELATED"/>
    <property type="match status" value="1"/>
</dbReference>
<evidence type="ECO:0000256" key="1">
    <source>
        <dbReference type="ARBA" id="ARBA00005194"/>
    </source>
</evidence>
<feature type="compositionally biased region" description="Polar residues" evidence="9">
    <location>
        <begin position="450"/>
        <end position="464"/>
    </location>
</feature>
<dbReference type="InterPro" id="IPR014043">
    <property type="entry name" value="Acyl_transferase_dom"/>
</dbReference>
<dbReference type="CDD" id="cd00833">
    <property type="entry name" value="PKS"/>
    <property type="match status" value="1"/>
</dbReference>
<dbReference type="Gene3D" id="3.40.366.10">
    <property type="entry name" value="Malonyl-Coenzyme A Acyl Carrier Protein, domain 2"/>
    <property type="match status" value="1"/>
</dbReference>
<feature type="region of interest" description="Disordered" evidence="9">
    <location>
        <begin position="1253"/>
        <end position="1285"/>
    </location>
</feature>
<dbReference type="Pfam" id="PF02801">
    <property type="entry name" value="Ketoacyl-synt_C"/>
    <property type="match status" value="1"/>
</dbReference>
<dbReference type="Gene3D" id="3.30.70.3290">
    <property type="match status" value="1"/>
</dbReference>
<evidence type="ECO:0000256" key="2">
    <source>
        <dbReference type="ARBA" id="ARBA00006714"/>
    </source>
</evidence>
<feature type="compositionally biased region" description="Polar residues" evidence="9">
    <location>
        <begin position="1451"/>
        <end position="1485"/>
    </location>
</feature>
<dbReference type="SUPFAM" id="SSF53901">
    <property type="entry name" value="Thiolase-like"/>
    <property type="match status" value="2"/>
</dbReference>
<keyword evidence="3" id="KW-0444">Lipid biosynthesis</keyword>
<keyword evidence="4" id="KW-0276">Fatty acid metabolism</keyword>
<evidence type="ECO:0000313" key="12">
    <source>
        <dbReference type="Proteomes" id="UP000282926"/>
    </source>
</evidence>
<keyword evidence="5" id="KW-0443">Lipid metabolism</keyword>
<dbReference type="InterPro" id="IPR052568">
    <property type="entry name" value="PKS-FAS_Synthase"/>
</dbReference>
<evidence type="ECO:0000259" key="10">
    <source>
        <dbReference type="PROSITE" id="PS52004"/>
    </source>
</evidence>
<dbReference type="SUPFAM" id="SSF54637">
    <property type="entry name" value="Thioesterase/thiol ester dehydrase-isomerase"/>
    <property type="match status" value="4"/>
</dbReference>
<dbReference type="InterPro" id="IPR029069">
    <property type="entry name" value="HotDog_dom_sf"/>
</dbReference>
<evidence type="ECO:0000256" key="8">
    <source>
        <dbReference type="RuleBase" id="RU003694"/>
    </source>
</evidence>
<evidence type="ECO:0000313" key="11">
    <source>
        <dbReference type="EMBL" id="RVU46886.1"/>
    </source>
</evidence>
<gene>
    <name evidence="11" type="ORF">EA187_07060</name>
</gene>
<feature type="compositionally biased region" description="Polar residues" evidence="9">
    <location>
        <begin position="1492"/>
        <end position="1506"/>
    </location>
</feature>
<dbReference type="SMART" id="SM00827">
    <property type="entry name" value="PKS_AT"/>
    <property type="match status" value="1"/>
</dbReference>
<feature type="region of interest" description="Disordered" evidence="9">
    <location>
        <begin position="450"/>
        <end position="470"/>
    </location>
</feature>
<dbReference type="InterPro" id="IPR020841">
    <property type="entry name" value="PKS_Beta-ketoAc_synthase_dom"/>
</dbReference>
<feature type="compositionally biased region" description="Low complexity" evidence="9">
    <location>
        <begin position="1203"/>
        <end position="1220"/>
    </location>
</feature>
<dbReference type="SUPFAM" id="SSF52151">
    <property type="entry name" value="FabD/lysophospholipase-like"/>
    <property type="match status" value="1"/>
</dbReference>
<dbReference type="InterPro" id="IPR032821">
    <property type="entry name" value="PKS_assoc"/>
</dbReference>
<protein>
    <recommendedName>
        <fullName evidence="10">Ketosynthase family 3 (KS3) domain-containing protein</fullName>
    </recommendedName>
</protein>
<accession>A0ABY0CUY0</accession>
<comment type="similarity">
    <text evidence="8">Belongs to the thiolase-like superfamily. Beta-ketoacyl-ACP synthases family.</text>
</comment>
<organism evidence="11 12">
    <name type="scientific">Lujinxingia sediminis</name>
    <dbReference type="NCBI Taxonomy" id="2480984"/>
    <lineage>
        <taxon>Bacteria</taxon>
        <taxon>Deltaproteobacteria</taxon>
        <taxon>Bradymonadales</taxon>
        <taxon>Lujinxingiaceae</taxon>
        <taxon>Lujinxingia</taxon>
    </lineage>
</organism>
<dbReference type="InterPro" id="IPR001227">
    <property type="entry name" value="Ac_transferase_dom_sf"/>
</dbReference>
<dbReference type="Pfam" id="PF16197">
    <property type="entry name" value="KAsynt_C_assoc"/>
    <property type="match status" value="1"/>
</dbReference>
<keyword evidence="6" id="KW-0275">Fatty acid biosynthesis</keyword>
<comment type="pathway">
    <text evidence="1">Lipid metabolism; fatty acid biosynthesis.</text>
</comment>
<evidence type="ECO:0000256" key="5">
    <source>
        <dbReference type="ARBA" id="ARBA00023098"/>
    </source>
</evidence>
<dbReference type="InterPro" id="IPR016039">
    <property type="entry name" value="Thiolase-like"/>
</dbReference>
<dbReference type="InterPro" id="IPR013114">
    <property type="entry name" value="FabA_FabZ"/>
</dbReference>
<keyword evidence="8" id="KW-0808">Transferase</keyword>
<evidence type="ECO:0000256" key="3">
    <source>
        <dbReference type="ARBA" id="ARBA00022516"/>
    </source>
</evidence>
<dbReference type="InterPro" id="IPR010083">
    <property type="entry name" value="FabA"/>
</dbReference>
<dbReference type="PANTHER" id="PTHR43074">
    <property type="entry name" value="OMEGA-3 POLYUNSATURATED FATTY ACID SYNTHASE PFAB-RELATED"/>
    <property type="match status" value="1"/>
</dbReference>
<reference evidence="11 12" key="1">
    <citation type="submission" date="2019-01" db="EMBL/GenBank/DDBJ databases">
        <title>Lujinxingia litoralis gen. nov., sp. nov. and Lujinxingia sediminis gen. nov., sp. nov., new members in the order Bradymonadales, isolated from coastal sediment.</title>
        <authorList>
            <person name="Li C.-M."/>
        </authorList>
    </citation>
    <scope>NUCLEOTIDE SEQUENCE [LARGE SCALE GENOMIC DNA]</scope>
    <source>
        <strain evidence="11 12">SEH01</strain>
    </source>
</reference>
<evidence type="ECO:0000256" key="7">
    <source>
        <dbReference type="ARBA" id="ARBA00023239"/>
    </source>
</evidence>
<proteinExistence type="inferred from homology"/>
<dbReference type="InterPro" id="IPR016035">
    <property type="entry name" value="Acyl_Trfase/lysoPLipase"/>
</dbReference>
<name>A0ABY0CUY0_9DELT</name>
<dbReference type="CDD" id="cd01287">
    <property type="entry name" value="FabA"/>
    <property type="match status" value="1"/>
</dbReference>
<sequence length="2329" mass="251336">MSRPTPVAIVGQSCVFPGSLSPETFWQNLLAGRDLLSPPDPERWRAEPAVAMGKPGWRNPGGYVTGFDEVFEPQDYALDADLLRHLDPLVQWSVHCAKQAYLQAQKGDEGRLAIFLGNLSLPSEGMAMRVEDGRLPEAVRDARQASRSEAANLAGQLDRHMSGLPAHLIARALGRPEAPATALDAACASSLYAIKLGIERLRAHQSDLVLAGAVNRADPLFLNIGFQALQALSPTGQSRPFHRDANGLVPTEGCAFVALKRLDDALACGDTILGVIHEVGLSNDGRSDGLLVPSSEGQVRALRAAYRGLDLRPADIGYIECHATGTALGDGRELKSLQALFPDRHDESLPIGSLKSNMGHAITAAGMAGLLKILASMQANQLAPTIHCDAPIDALDTSAFRVVRTPEPWEPARQVAALSAFGFGGNNSHLIVESWPSYARAYPEAIAGNTSNTRIKSGHSSTLGHTPAPQNAEPVEVAVVALATLLPDARTTGEWAATLLNAPSGGERTGGKGGKLHTLTLPFKGLRFPPRDLEVSVPQQIAMLQVAQEAAAFVGGLPRDRTGVFVGMQTDPDVVRHGVRARQAHLSNAEKDAIAPPLSAAAVIGGLPNIVANRINAHLDLGGYSLTMSAEEHSGIVALEEAVQAIRRGELDAAVVGAVEVADDLPEDAAVALVIKRADLARDQGDTILATLPAETDLRDAVSLDAHLPDCGSARGLLAIAAAIALPEFALKRGGEATGLRATAVVATSAAQASPRRTALRRAPLPVALDAPKVHRIDAPIPAFVVASSPEELAEKQTRLTRFAAGGEAPGEGIYPLDAIDGEVAQVFTGAAAAYHGMGQGLLLAFPDLLDDLRGRFARVDAATRWMTHPDAQAQATPLDKLFAASTLAQLHSDLTTEFLGIDFDAAIGFSSGETNALFATGVWRDFDALYDQFSSSGTFTRALGGTFDVLKKAWAEHLNEDEAPQWETWRVVGPRQPLEDALAEEPLVHLTLINAPDDLTIGGHAPAIARVLERLPRHRASHLDYDIAVHIPEVAGFQERWLKLHTRQSFPSTRRLYSHAFLSHYEPTSITVAQALLGQALRTVNFPALINAAYNDGVRIFVEHGARTTLGPWIRQILGERPHLCVSLDSAADSGLRPLANAIARLAAAGVSVDLDAYNARMEHAQNHPLFMTVGRATSSNDATLSFPAHWPSYQISPAAPPSRAAARAPESAPSSAPEQPMSQITILPPAPALPRVTDAAINAPARVQPTFDAPTHAKQHPPTQPPVATHPVASQPGGGAQHDTLHAVVPLSPVQPRSTSTAALPPYFELQRQAYERYLGVLATQAEVHKAFLAHSQRAWQMANQPGHTPGHPSNPMTQGRPFASNDADFSTSGVVLESHTYPATPNASSMTQGHHGVTHRHGVTHGHPNMTLGHPTETTLGHPNTTLGHLNNTTLGHLNNTTLGHPTETTLGHPGNTTHGQKNTTLGHPGNTTHGQKNTTLGHPRETTQGHSNTSNSVELSTSPPAPTPVGPTFDRADLEVLASGNISQVFGPLFSIQDDFPRQVRMPEPPLLLADRVTGIDAEPGVVGTGTIWTETDLTPDAWYLHRGHIPAGIMIEAGQADLLLISWMGADFQNCGKRIYRLLGCELTYRGGLPQAGDTLSYDIHIDGHANQGPIRIFFFHYDCRVGQDIRLSVREGQAGFFSDAELAESMGVLWTPEKEALDEAPAHIRSLIDTELVPSSFSAAQVQAFADGDPAACFGPGYERLLTHTRTPSIHEGRMCLMGEVEELNPSGGPWGRGYLRSRLDITPDHWFFDGHFKNDPCMPGTLMFEAGMQAMSFYMAACGLTLARDGWRFEPAPDIPYQLRCRGQVTPTSRVLTYEIFVEELNDATSGGRPALRAHILATVDGLKAFHCRSMVMHLVPDTPMGERIACEGMPEDRDSRAVECGGVIHDRFALEATGIGPATACMGPAYQRFEDAGRMPRLPGDPFQFMTRVTDFSSQPGQSAPGDEVVVEYDLPEDAWYFDHNDRAVVPYAVLLEAALQPCGWLSLTSMAFAEAAQPLYYRNLDGQATLLQELLPAGGTLRTHTRMTNQSISGSMIIQSFEVQCTIDTVPVYELTTTFGFFPHAALQNQVGLPLTDLDRERLQAAPEVTINPELRASWSTQGRSETGRSEALELPPVVDLTTPPDPEHPELWPDAMLRMIDRLTSWEESATGVRVRAEKDVNPAEWFFKAHFFQDPVQPGSLGVEAMIQTLRYALLRLGLHRRFERPLIEPLALNQALTWKYRGQVIPENQKITILLDLHTVEENDHDTLLISDAWLLVDGLKIYHTSNLALRVREERS</sequence>
<keyword evidence="7" id="KW-0456">Lyase</keyword>
<feature type="domain" description="Ketosynthase family 3 (KS3)" evidence="10">
    <location>
        <begin position="4"/>
        <end position="434"/>
    </location>
</feature>
<dbReference type="Pfam" id="PF00109">
    <property type="entry name" value="ketoacyl-synt"/>
    <property type="match status" value="2"/>
</dbReference>
<dbReference type="PROSITE" id="PS52004">
    <property type="entry name" value="KS3_2"/>
    <property type="match status" value="1"/>
</dbReference>
<feature type="region of interest" description="Disordered" evidence="9">
    <location>
        <begin position="1451"/>
        <end position="1511"/>
    </location>
</feature>
<dbReference type="Pfam" id="PF07977">
    <property type="entry name" value="FabA"/>
    <property type="match status" value="2"/>
</dbReference>
<dbReference type="RefSeq" id="WP_127779754.1">
    <property type="nucleotide sequence ID" value="NZ_SADD01000002.1"/>
</dbReference>
<dbReference type="EMBL" id="SADD01000002">
    <property type="protein sequence ID" value="RVU46886.1"/>
    <property type="molecule type" value="Genomic_DNA"/>
</dbReference>
<evidence type="ECO:0000256" key="6">
    <source>
        <dbReference type="ARBA" id="ARBA00023160"/>
    </source>
</evidence>
<comment type="caution">
    <text evidence="11">The sequence shown here is derived from an EMBL/GenBank/DDBJ whole genome shotgun (WGS) entry which is preliminary data.</text>
</comment>
<dbReference type="Gene3D" id="3.10.129.10">
    <property type="entry name" value="Hotdog Thioesterase"/>
    <property type="match status" value="4"/>
</dbReference>
<evidence type="ECO:0000256" key="9">
    <source>
        <dbReference type="SAM" id="MobiDB-lite"/>
    </source>
</evidence>
<dbReference type="Proteomes" id="UP000282926">
    <property type="component" value="Unassembled WGS sequence"/>
</dbReference>
<keyword evidence="12" id="KW-1185">Reference proteome</keyword>
<evidence type="ECO:0000256" key="4">
    <source>
        <dbReference type="ARBA" id="ARBA00022832"/>
    </source>
</evidence>
<dbReference type="InterPro" id="IPR014030">
    <property type="entry name" value="Ketoacyl_synth_N"/>
</dbReference>